<dbReference type="Proteomes" id="UP000230392">
    <property type="component" value="Unassembled WGS sequence"/>
</dbReference>
<evidence type="ECO:0000256" key="2">
    <source>
        <dbReference type="ARBA" id="ARBA00022540"/>
    </source>
</evidence>
<dbReference type="GO" id="GO:0003743">
    <property type="term" value="F:translation initiation factor activity"/>
    <property type="evidence" value="ECO:0007669"/>
    <property type="project" value="UniProtKB-UniRule"/>
</dbReference>
<keyword evidence="2 6" id="KW-0396">Initiation factor</keyword>
<protein>
    <recommendedName>
        <fullName evidence="4">Translation initiation factor IF-3</fullName>
    </recommendedName>
</protein>
<accession>A0A2G9YAN0</accession>
<sequence>YKYEQAKKEREARKKQRVVDQKEIRFSPVISDHDYNFKKEHIIRFLKIGDRVKVRVRFRGRQIIHSEKGRELIDRLTRELSEVGTVERAARFEGKQIDIIFRPV</sequence>
<evidence type="ECO:0000313" key="6">
    <source>
        <dbReference type="EMBL" id="PIP16252.1"/>
    </source>
</evidence>
<dbReference type="PANTHER" id="PTHR10938">
    <property type="entry name" value="TRANSLATION INITIATION FACTOR IF-3"/>
    <property type="match status" value="1"/>
</dbReference>
<dbReference type="EMBL" id="PCRF01000165">
    <property type="protein sequence ID" value="PIP16252.1"/>
    <property type="molecule type" value="Genomic_DNA"/>
</dbReference>
<feature type="domain" description="Translation initiation factor 3 C-terminal" evidence="5">
    <location>
        <begin position="20"/>
        <end position="103"/>
    </location>
</feature>
<dbReference type="InterPro" id="IPR001288">
    <property type="entry name" value="Translation_initiation_fac_3"/>
</dbReference>
<evidence type="ECO:0000256" key="3">
    <source>
        <dbReference type="ARBA" id="ARBA00022917"/>
    </source>
</evidence>
<dbReference type="InterPro" id="IPR019815">
    <property type="entry name" value="Translation_initiation_fac_3_C"/>
</dbReference>
<evidence type="ECO:0000256" key="4">
    <source>
        <dbReference type="NCBIfam" id="TIGR00168"/>
    </source>
</evidence>
<evidence type="ECO:0000256" key="1">
    <source>
        <dbReference type="ARBA" id="ARBA00005439"/>
    </source>
</evidence>
<dbReference type="AlphaFoldDB" id="A0A2G9YAN0"/>
<dbReference type="GO" id="GO:0016020">
    <property type="term" value="C:membrane"/>
    <property type="evidence" value="ECO:0007669"/>
    <property type="project" value="TreeGrafter"/>
</dbReference>
<dbReference type="PANTHER" id="PTHR10938:SF0">
    <property type="entry name" value="TRANSLATION INITIATION FACTOR IF-3, MITOCHONDRIAL"/>
    <property type="match status" value="1"/>
</dbReference>
<dbReference type="Pfam" id="PF00707">
    <property type="entry name" value="IF3_C"/>
    <property type="match status" value="1"/>
</dbReference>
<organism evidence="6 7">
    <name type="scientific">bacterium (Candidatus Ratteibacteria) CG23_combo_of_CG06-09_8_20_14_all_48_7</name>
    <dbReference type="NCBI Taxonomy" id="2014292"/>
    <lineage>
        <taxon>Bacteria</taxon>
        <taxon>Candidatus Ratteibacteria</taxon>
    </lineage>
</organism>
<dbReference type="NCBIfam" id="TIGR00168">
    <property type="entry name" value="infC"/>
    <property type="match status" value="1"/>
</dbReference>
<dbReference type="FunFam" id="3.30.110.10:FF:000001">
    <property type="entry name" value="Translation initiation factor IF-3"/>
    <property type="match status" value="1"/>
</dbReference>
<evidence type="ECO:0000313" key="7">
    <source>
        <dbReference type="Proteomes" id="UP000230392"/>
    </source>
</evidence>
<gene>
    <name evidence="6" type="primary">infC</name>
    <name evidence="6" type="ORF">COX46_03405</name>
</gene>
<feature type="non-terminal residue" evidence="6">
    <location>
        <position position="1"/>
    </location>
</feature>
<dbReference type="GO" id="GO:0032790">
    <property type="term" value="P:ribosome disassembly"/>
    <property type="evidence" value="ECO:0007669"/>
    <property type="project" value="TreeGrafter"/>
</dbReference>
<dbReference type="GO" id="GO:0043022">
    <property type="term" value="F:ribosome binding"/>
    <property type="evidence" value="ECO:0007669"/>
    <property type="project" value="TreeGrafter"/>
</dbReference>
<name>A0A2G9YAN0_9BACT</name>
<evidence type="ECO:0000259" key="5">
    <source>
        <dbReference type="Pfam" id="PF00707"/>
    </source>
</evidence>
<dbReference type="InterPro" id="IPR036788">
    <property type="entry name" value="T_IF-3_C_sf"/>
</dbReference>
<comment type="similarity">
    <text evidence="1">Belongs to the IF-3 family.</text>
</comment>
<keyword evidence="3" id="KW-0648">Protein biosynthesis</keyword>
<dbReference type="Gene3D" id="3.30.110.10">
    <property type="entry name" value="Translation initiation factor 3 (IF-3), C-terminal domain"/>
    <property type="match status" value="1"/>
</dbReference>
<proteinExistence type="inferred from homology"/>
<reference evidence="6 7" key="1">
    <citation type="submission" date="2017-09" db="EMBL/GenBank/DDBJ databases">
        <title>Depth-based differentiation of microbial function through sediment-hosted aquifers and enrichment of novel symbionts in the deep terrestrial subsurface.</title>
        <authorList>
            <person name="Probst A.J."/>
            <person name="Ladd B."/>
            <person name="Jarett J.K."/>
            <person name="Geller-Mcgrath D.E."/>
            <person name="Sieber C.M."/>
            <person name="Emerson J.B."/>
            <person name="Anantharaman K."/>
            <person name="Thomas B.C."/>
            <person name="Malmstrom R."/>
            <person name="Stieglmeier M."/>
            <person name="Klingl A."/>
            <person name="Woyke T."/>
            <person name="Ryan C.M."/>
            <person name="Banfield J.F."/>
        </authorList>
    </citation>
    <scope>NUCLEOTIDE SEQUENCE [LARGE SCALE GENOMIC DNA]</scope>
    <source>
        <strain evidence="6">CG23_combo_of_CG06-09_8_20_14_all_48_7</strain>
    </source>
</reference>
<dbReference type="SUPFAM" id="SSF55200">
    <property type="entry name" value="Translation initiation factor IF3, C-terminal domain"/>
    <property type="match status" value="1"/>
</dbReference>
<comment type="caution">
    <text evidence="6">The sequence shown here is derived from an EMBL/GenBank/DDBJ whole genome shotgun (WGS) entry which is preliminary data.</text>
</comment>
<dbReference type="GO" id="GO:0005829">
    <property type="term" value="C:cytosol"/>
    <property type="evidence" value="ECO:0007669"/>
    <property type="project" value="TreeGrafter"/>
</dbReference>